<dbReference type="KEGG" id="tng:GSTEN00031352G001"/>
<name>Q4RNY8_TETNG</name>
<feature type="region of interest" description="Disordered" evidence="1">
    <location>
        <begin position="35"/>
        <end position="67"/>
    </location>
</feature>
<protein>
    <submittedName>
        <fullName evidence="2">(spotted green pufferfish) hypothetical protein</fullName>
    </submittedName>
</protein>
<reference evidence="2" key="1">
    <citation type="journal article" date="2004" name="Nature">
        <title>Genome duplication in the teleost fish Tetraodon nigroviridis reveals the early vertebrate proto-karyotype.</title>
        <authorList>
            <person name="Jaillon O."/>
            <person name="Aury J.-M."/>
            <person name="Brunet F."/>
            <person name="Petit J.-L."/>
            <person name="Stange-Thomann N."/>
            <person name="Mauceli E."/>
            <person name="Bouneau L."/>
            <person name="Fischer C."/>
            <person name="Ozouf-Costaz C."/>
            <person name="Bernot A."/>
            <person name="Nicaud S."/>
            <person name="Jaffe D."/>
            <person name="Fisher S."/>
            <person name="Lutfalla G."/>
            <person name="Dossat C."/>
            <person name="Segurens B."/>
            <person name="Dasilva C."/>
            <person name="Salanoubat M."/>
            <person name="Levy M."/>
            <person name="Boudet N."/>
            <person name="Castellano S."/>
            <person name="Anthouard V."/>
            <person name="Jubin C."/>
            <person name="Castelli V."/>
            <person name="Katinka M."/>
            <person name="Vacherie B."/>
            <person name="Biemont C."/>
            <person name="Skalli Z."/>
            <person name="Cattolico L."/>
            <person name="Poulain J."/>
            <person name="De Berardinis V."/>
            <person name="Cruaud C."/>
            <person name="Duprat S."/>
            <person name="Brottier P."/>
            <person name="Coutanceau J.-P."/>
            <person name="Gouzy J."/>
            <person name="Parra G."/>
            <person name="Lardier G."/>
            <person name="Chapple C."/>
            <person name="McKernan K.J."/>
            <person name="McEwan P."/>
            <person name="Bosak S."/>
            <person name="Kellis M."/>
            <person name="Volff J.-N."/>
            <person name="Guigo R."/>
            <person name="Zody M.C."/>
            <person name="Mesirov J."/>
            <person name="Lindblad-Toh K."/>
            <person name="Birren B."/>
            <person name="Nusbaum C."/>
            <person name="Kahn D."/>
            <person name="Robinson-Rechavi M."/>
            <person name="Laudet V."/>
            <person name="Schachter V."/>
            <person name="Quetier F."/>
            <person name="Saurin W."/>
            <person name="Scarpelli C."/>
            <person name="Wincker P."/>
            <person name="Lander E.S."/>
            <person name="Weissenbach J."/>
            <person name="Roest Crollius H."/>
        </authorList>
    </citation>
    <scope>NUCLEOTIDE SEQUENCE [LARGE SCALE GENOMIC DNA]</scope>
</reference>
<sequence>MAWNGVADCVVGRFRVPQMCHQTLASICTSFGQDIFQDPSRSDPQPLPPRYAPSPFRSPRAPTSTSNPPHCSILLLMRLQVHPKHSKMNYETAEEVASPSGCGGNLSMQSHINHGFGNMLERVPASG</sequence>
<comment type="caution">
    <text evidence="2">The sequence shown here is derived from an EMBL/GenBank/DDBJ whole genome shotgun (WGS) entry which is preliminary data.</text>
</comment>
<organism evidence="2">
    <name type="scientific">Tetraodon nigroviridis</name>
    <name type="common">Spotted green pufferfish</name>
    <name type="synonym">Chelonodon nigroviridis</name>
    <dbReference type="NCBI Taxonomy" id="99883"/>
    <lineage>
        <taxon>Eukaryota</taxon>
        <taxon>Metazoa</taxon>
        <taxon>Chordata</taxon>
        <taxon>Craniata</taxon>
        <taxon>Vertebrata</taxon>
        <taxon>Euteleostomi</taxon>
        <taxon>Actinopterygii</taxon>
        <taxon>Neopterygii</taxon>
        <taxon>Teleostei</taxon>
        <taxon>Neoteleostei</taxon>
        <taxon>Acanthomorphata</taxon>
        <taxon>Eupercaria</taxon>
        <taxon>Tetraodontiformes</taxon>
        <taxon>Tetradontoidea</taxon>
        <taxon>Tetraodontidae</taxon>
        <taxon>Tetraodon</taxon>
    </lineage>
</organism>
<dbReference type="EMBL" id="CAAE01015009">
    <property type="protein sequence ID" value="CAG09894.1"/>
    <property type="molecule type" value="Genomic_DNA"/>
</dbReference>
<gene>
    <name evidence="2" type="ORF">GSTENG00031352001</name>
</gene>
<evidence type="ECO:0000313" key="2">
    <source>
        <dbReference type="EMBL" id="CAG09894.1"/>
    </source>
</evidence>
<evidence type="ECO:0000256" key="1">
    <source>
        <dbReference type="SAM" id="MobiDB-lite"/>
    </source>
</evidence>
<reference evidence="2" key="2">
    <citation type="submission" date="2004-02" db="EMBL/GenBank/DDBJ databases">
        <authorList>
            <consortium name="Genoscope"/>
            <consortium name="Whitehead Institute Centre for Genome Research"/>
        </authorList>
    </citation>
    <scope>NUCLEOTIDE SEQUENCE</scope>
</reference>
<proteinExistence type="predicted"/>
<accession>Q4RNY8</accession>
<dbReference type="AlphaFoldDB" id="Q4RNY8"/>